<evidence type="ECO:0000313" key="7">
    <source>
        <dbReference type="Proteomes" id="UP000199046"/>
    </source>
</evidence>
<dbReference type="STRING" id="402385.SAMN05421848_0050"/>
<evidence type="ECO:0000256" key="4">
    <source>
        <dbReference type="ARBA" id="ARBA00023143"/>
    </source>
</evidence>
<keyword evidence="4 5" id="KW-0975">Bacterial flagellum</keyword>
<evidence type="ECO:0000256" key="3">
    <source>
        <dbReference type="ARBA" id="ARBA00018024"/>
    </source>
</evidence>
<gene>
    <name evidence="5" type="primary">fliE</name>
    <name evidence="6" type="ORF">SAMN05421848_0050</name>
</gene>
<name>A0A1I1FGM6_9GAMM</name>
<evidence type="ECO:0000256" key="5">
    <source>
        <dbReference type="HAMAP-Rule" id="MF_00724"/>
    </source>
</evidence>
<dbReference type="AlphaFoldDB" id="A0A1I1FGM6"/>
<keyword evidence="6" id="KW-0966">Cell projection</keyword>
<dbReference type="InterPro" id="IPR001624">
    <property type="entry name" value="FliE"/>
</dbReference>
<comment type="subcellular location">
    <subcellularLocation>
        <location evidence="1 5">Bacterial flagellum basal body</location>
    </subcellularLocation>
</comment>
<keyword evidence="7" id="KW-1185">Reference proteome</keyword>
<protein>
    <recommendedName>
        <fullName evidence="3 5">Flagellar hook-basal body complex protein FliE</fullName>
    </recommendedName>
</protein>
<dbReference type="PANTHER" id="PTHR34653">
    <property type="match status" value="1"/>
</dbReference>
<reference evidence="7" key="1">
    <citation type="submission" date="2016-10" db="EMBL/GenBank/DDBJ databases">
        <authorList>
            <person name="Varghese N."/>
            <person name="Submissions S."/>
        </authorList>
    </citation>
    <scope>NUCLEOTIDE SEQUENCE [LARGE SCALE GENOMIC DNA]</scope>
    <source>
        <strain evidence="7">DSM 23439</strain>
    </source>
</reference>
<dbReference type="GO" id="GO:0009425">
    <property type="term" value="C:bacterial-type flagellum basal body"/>
    <property type="evidence" value="ECO:0007669"/>
    <property type="project" value="UniProtKB-SubCell"/>
</dbReference>
<evidence type="ECO:0000256" key="1">
    <source>
        <dbReference type="ARBA" id="ARBA00004117"/>
    </source>
</evidence>
<dbReference type="PRINTS" id="PR01006">
    <property type="entry name" value="FLGHOOKFLIE"/>
</dbReference>
<dbReference type="NCBIfam" id="TIGR00205">
    <property type="entry name" value="fliE"/>
    <property type="match status" value="1"/>
</dbReference>
<keyword evidence="6" id="KW-0969">Cilium</keyword>
<keyword evidence="6" id="KW-0282">Flagellum</keyword>
<dbReference type="Pfam" id="PF02049">
    <property type="entry name" value="FliE"/>
    <property type="match status" value="1"/>
</dbReference>
<dbReference type="GO" id="GO:0003774">
    <property type="term" value="F:cytoskeletal motor activity"/>
    <property type="evidence" value="ECO:0007669"/>
    <property type="project" value="InterPro"/>
</dbReference>
<comment type="similarity">
    <text evidence="2 5">Belongs to the FliE family.</text>
</comment>
<evidence type="ECO:0000256" key="2">
    <source>
        <dbReference type="ARBA" id="ARBA00009272"/>
    </source>
</evidence>
<dbReference type="EMBL" id="FOLY01000001">
    <property type="protein sequence ID" value="SFB96210.1"/>
    <property type="molecule type" value="Genomic_DNA"/>
</dbReference>
<dbReference type="GO" id="GO:0005198">
    <property type="term" value="F:structural molecule activity"/>
    <property type="evidence" value="ECO:0007669"/>
    <property type="project" value="UniProtKB-UniRule"/>
</dbReference>
<dbReference type="Proteomes" id="UP000199046">
    <property type="component" value="Unassembled WGS sequence"/>
</dbReference>
<sequence>MSVAAAGLQALVQQMQGVAQQAGGQHNAAQQTGGVSFAGELKGAIDRIDGMKQVAEAKAVAFSRGDSNVALNDVMVDMQKASVATEMGIQVRNRVLSAYREIMSMQV</sequence>
<dbReference type="GO" id="GO:0071973">
    <property type="term" value="P:bacterial-type flagellum-dependent cell motility"/>
    <property type="evidence" value="ECO:0007669"/>
    <property type="project" value="InterPro"/>
</dbReference>
<proteinExistence type="inferred from homology"/>
<accession>A0A1I1FGM6</accession>
<dbReference type="RefSeq" id="WP_217639616.1">
    <property type="nucleotide sequence ID" value="NZ_FOLY01000001.1"/>
</dbReference>
<dbReference type="PANTHER" id="PTHR34653:SF1">
    <property type="entry name" value="FLAGELLAR HOOK-BASAL BODY COMPLEX PROTEIN FLIE"/>
    <property type="match status" value="1"/>
</dbReference>
<organism evidence="6 7">
    <name type="scientific">Kushneria avicenniae</name>
    <dbReference type="NCBI Taxonomy" id="402385"/>
    <lineage>
        <taxon>Bacteria</taxon>
        <taxon>Pseudomonadati</taxon>
        <taxon>Pseudomonadota</taxon>
        <taxon>Gammaproteobacteria</taxon>
        <taxon>Oceanospirillales</taxon>
        <taxon>Halomonadaceae</taxon>
        <taxon>Kushneria</taxon>
    </lineage>
</organism>
<evidence type="ECO:0000313" key="6">
    <source>
        <dbReference type="EMBL" id="SFB96210.1"/>
    </source>
</evidence>
<dbReference type="HAMAP" id="MF_00724">
    <property type="entry name" value="FliE"/>
    <property type="match status" value="1"/>
</dbReference>